<name>A0A2T3ZE25_TRIA4</name>
<dbReference type="EMBL" id="KZ679259">
    <property type="protein sequence ID" value="PTB43040.1"/>
    <property type="molecule type" value="Genomic_DNA"/>
</dbReference>
<sequence length="88" mass="8860">MGAYALFYCVASLGAGLAGRLLSLSDCVSVLCAFPLPVFIHSAFSSLVPSPRLSLAVRAAGIGPMGLGMTAAKHLSGGPNLLCVSCYA</sequence>
<accession>A0A2T3ZE25</accession>
<keyword evidence="2" id="KW-1185">Reference proteome</keyword>
<evidence type="ECO:0000313" key="2">
    <source>
        <dbReference type="Proteomes" id="UP000240493"/>
    </source>
</evidence>
<reference evidence="1 2" key="1">
    <citation type="submission" date="2016-07" db="EMBL/GenBank/DDBJ databases">
        <title>Multiple horizontal gene transfer events from other fungi enriched the ability of initially mycotrophic Trichoderma (Ascomycota) to feed on dead plant biomass.</title>
        <authorList>
            <consortium name="DOE Joint Genome Institute"/>
            <person name="Aerts A."/>
            <person name="Atanasova L."/>
            <person name="Chenthamara K."/>
            <person name="Zhang J."/>
            <person name="Grujic M."/>
            <person name="Henrissat B."/>
            <person name="Kuo A."/>
            <person name="Salamov A."/>
            <person name="Lipzen A."/>
            <person name="Labutti K."/>
            <person name="Barry K."/>
            <person name="Miao Y."/>
            <person name="Rahimi M.J."/>
            <person name="Shen Q."/>
            <person name="Grigoriev I.V."/>
            <person name="Kubicek C.P."/>
            <person name="Druzhinina I.S."/>
        </authorList>
    </citation>
    <scope>NUCLEOTIDE SEQUENCE [LARGE SCALE GENOMIC DNA]</scope>
    <source>
        <strain evidence="1 2">CBS 433.97</strain>
    </source>
</reference>
<organism evidence="1 2">
    <name type="scientific">Trichoderma asperellum (strain ATCC 204424 / CBS 433.97 / NBRC 101777)</name>
    <dbReference type="NCBI Taxonomy" id="1042311"/>
    <lineage>
        <taxon>Eukaryota</taxon>
        <taxon>Fungi</taxon>
        <taxon>Dikarya</taxon>
        <taxon>Ascomycota</taxon>
        <taxon>Pezizomycotina</taxon>
        <taxon>Sordariomycetes</taxon>
        <taxon>Hypocreomycetidae</taxon>
        <taxon>Hypocreales</taxon>
        <taxon>Hypocreaceae</taxon>
        <taxon>Trichoderma</taxon>
    </lineage>
</organism>
<dbReference type="AlphaFoldDB" id="A0A2T3ZE25"/>
<evidence type="ECO:0000313" key="1">
    <source>
        <dbReference type="EMBL" id="PTB43040.1"/>
    </source>
</evidence>
<proteinExistence type="predicted"/>
<dbReference type="Proteomes" id="UP000240493">
    <property type="component" value="Unassembled WGS sequence"/>
</dbReference>
<gene>
    <name evidence="1" type="ORF">M441DRAFT_363869</name>
</gene>
<protein>
    <submittedName>
        <fullName evidence="1">Uncharacterized protein</fullName>
    </submittedName>
</protein>